<gene>
    <name evidence="6" type="ORF">KGQ19_31055</name>
</gene>
<feature type="transmembrane region" description="Helical" evidence="2">
    <location>
        <begin position="191"/>
        <end position="213"/>
    </location>
</feature>
<dbReference type="Pfam" id="PF08448">
    <property type="entry name" value="PAS_4"/>
    <property type="match status" value="1"/>
</dbReference>
<dbReference type="SUPFAM" id="SSF141868">
    <property type="entry name" value="EAL domain-like"/>
    <property type="match status" value="1"/>
</dbReference>
<keyword evidence="2" id="KW-0472">Membrane</keyword>
<dbReference type="PANTHER" id="PTHR44757">
    <property type="entry name" value="DIGUANYLATE CYCLASE DGCP"/>
    <property type="match status" value="1"/>
</dbReference>
<dbReference type="PANTHER" id="PTHR44757:SF2">
    <property type="entry name" value="BIOFILM ARCHITECTURE MAINTENANCE PROTEIN MBAA"/>
    <property type="match status" value="1"/>
</dbReference>
<evidence type="ECO:0000313" key="7">
    <source>
        <dbReference type="Proteomes" id="UP000730482"/>
    </source>
</evidence>
<dbReference type="PROSITE" id="PS50883">
    <property type="entry name" value="EAL"/>
    <property type="match status" value="1"/>
</dbReference>
<dbReference type="Pfam" id="PF00563">
    <property type="entry name" value="EAL"/>
    <property type="match status" value="1"/>
</dbReference>
<dbReference type="EMBL" id="JAAFYZ010000134">
    <property type="protein sequence ID" value="MBS2551316.1"/>
    <property type="molecule type" value="Genomic_DNA"/>
</dbReference>
<feature type="transmembrane region" description="Helical" evidence="2">
    <location>
        <begin position="161"/>
        <end position="184"/>
    </location>
</feature>
<protein>
    <submittedName>
        <fullName evidence="6">GGDEF domain-containing protein</fullName>
    </submittedName>
</protein>
<dbReference type="NCBIfam" id="TIGR00254">
    <property type="entry name" value="GGDEF"/>
    <property type="match status" value="1"/>
</dbReference>
<organism evidence="6 7">
    <name type="scientific">Catenulispora pinistramenti</name>
    <dbReference type="NCBI Taxonomy" id="2705254"/>
    <lineage>
        <taxon>Bacteria</taxon>
        <taxon>Bacillati</taxon>
        <taxon>Actinomycetota</taxon>
        <taxon>Actinomycetes</taxon>
        <taxon>Catenulisporales</taxon>
        <taxon>Catenulisporaceae</taxon>
        <taxon>Catenulispora</taxon>
    </lineage>
</organism>
<feature type="transmembrane region" description="Helical" evidence="2">
    <location>
        <begin position="97"/>
        <end position="117"/>
    </location>
</feature>
<dbReference type="RefSeq" id="WP_212015690.1">
    <property type="nucleotide sequence ID" value="NZ_JAAFYZ010000134.1"/>
</dbReference>
<keyword evidence="2" id="KW-0812">Transmembrane</keyword>
<keyword evidence="7" id="KW-1185">Reference proteome</keyword>
<dbReference type="Gene3D" id="3.20.20.450">
    <property type="entry name" value="EAL domain"/>
    <property type="match status" value="1"/>
</dbReference>
<dbReference type="InterPro" id="IPR000014">
    <property type="entry name" value="PAS"/>
</dbReference>
<dbReference type="PROSITE" id="PS50887">
    <property type="entry name" value="GGDEF"/>
    <property type="match status" value="1"/>
</dbReference>
<dbReference type="Proteomes" id="UP000730482">
    <property type="component" value="Unassembled WGS sequence"/>
</dbReference>
<dbReference type="Gene3D" id="3.30.70.270">
    <property type="match status" value="1"/>
</dbReference>
<feature type="transmembrane region" description="Helical" evidence="2">
    <location>
        <begin position="233"/>
        <end position="254"/>
    </location>
</feature>
<dbReference type="InterPro" id="IPR035965">
    <property type="entry name" value="PAS-like_dom_sf"/>
</dbReference>
<dbReference type="SUPFAM" id="SSF55073">
    <property type="entry name" value="Nucleotide cyclase"/>
    <property type="match status" value="1"/>
</dbReference>
<dbReference type="InterPro" id="IPR000160">
    <property type="entry name" value="GGDEF_dom"/>
</dbReference>
<dbReference type="InterPro" id="IPR029787">
    <property type="entry name" value="Nucleotide_cyclase"/>
</dbReference>
<dbReference type="CDD" id="cd01949">
    <property type="entry name" value="GGDEF"/>
    <property type="match status" value="1"/>
</dbReference>
<evidence type="ECO:0000259" key="5">
    <source>
        <dbReference type="PROSITE" id="PS50887"/>
    </source>
</evidence>
<feature type="compositionally biased region" description="Low complexity" evidence="1">
    <location>
        <begin position="1085"/>
        <end position="1097"/>
    </location>
</feature>
<feature type="domain" description="GGDEF" evidence="5">
    <location>
        <begin position="681"/>
        <end position="808"/>
    </location>
</feature>
<feature type="domain" description="PAS" evidence="3">
    <location>
        <begin position="529"/>
        <end position="565"/>
    </location>
</feature>
<proteinExistence type="predicted"/>
<dbReference type="Pfam" id="PF00990">
    <property type="entry name" value="GGDEF"/>
    <property type="match status" value="1"/>
</dbReference>
<feature type="transmembrane region" description="Helical" evidence="2">
    <location>
        <begin position="41"/>
        <end position="60"/>
    </location>
</feature>
<feature type="region of interest" description="Disordered" evidence="1">
    <location>
        <begin position="1079"/>
        <end position="1129"/>
    </location>
</feature>
<reference evidence="6 7" key="1">
    <citation type="submission" date="2020-02" db="EMBL/GenBank/DDBJ databases">
        <title>Acidophilic actinobacteria isolated from forest soil.</title>
        <authorList>
            <person name="Golinska P."/>
        </authorList>
    </citation>
    <scope>NUCLEOTIDE SEQUENCE [LARGE SCALE GENOMIC DNA]</scope>
    <source>
        <strain evidence="6 7">NL8</strain>
    </source>
</reference>
<evidence type="ECO:0000256" key="2">
    <source>
        <dbReference type="SAM" id="Phobius"/>
    </source>
</evidence>
<dbReference type="NCBIfam" id="TIGR00229">
    <property type="entry name" value="sensory_box"/>
    <property type="match status" value="1"/>
</dbReference>
<dbReference type="InterPro" id="IPR052155">
    <property type="entry name" value="Biofilm_reg_signaling"/>
</dbReference>
<dbReference type="CDD" id="cd01948">
    <property type="entry name" value="EAL"/>
    <property type="match status" value="1"/>
</dbReference>
<dbReference type="InterPro" id="IPR013656">
    <property type="entry name" value="PAS_4"/>
</dbReference>
<feature type="domain" description="EAL" evidence="4">
    <location>
        <begin position="817"/>
        <end position="1075"/>
    </location>
</feature>
<feature type="transmembrane region" description="Helical" evidence="2">
    <location>
        <begin position="129"/>
        <end position="149"/>
    </location>
</feature>
<dbReference type="InterPro" id="IPR035919">
    <property type="entry name" value="EAL_sf"/>
</dbReference>
<dbReference type="PROSITE" id="PS50112">
    <property type="entry name" value="PAS"/>
    <property type="match status" value="1"/>
</dbReference>
<feature type="transmembrane region" description="Helical" evidence="2">
    <location>
        <begin position="17"/>
        <end position="35"/>
    </location>
</feature>
<evidence type="ECO:0000256" key="1">
    <source>
        <dbReference type="SAM" id="MobiDB-lite"/>
    </source>
</evidence>
<dbReference type="SUPFAM" id="SSF55785">
    <property type="entry name" value="PYP-like sensor domain (PAS domain)"/>
    <property type="match status" value="1"/>
</dbReference>
<dbReference type="SMART" id="SM00052">
    <property type="entry name" value="EAL"/>
    <property type="match status" value="1"/>
</dbReference>
<dbReference type="Gene3D" id="3.30.450.20">
    <property type="entry name" value="PAS domain"/>
    <property type="match status" value="1"/>
</dbReference>
<evidence type="ECO:0000259" key="3">
    <source>
        <dbReference type="PROSITE" id="PS50112"/>
    </source>
</evidence>
<feature type="transmembrane region" description="Helical" evidence="2">
    <location>
        <begin position="300"/>
        <end position="321"/>
    </location>
</feature>
<evidence type="ECO:0000313" key="6">
    <source>
        <dbReference type="EMBL" id="MBS2551316.1"/>
    </source>
</evidence>
<comment type="caution">
    <text evidence="6">The sequence shown here is derived from an EMBL/GenBank/DDBJ whole genome shotgun (WGS) entry which is preliminary data.</text>
</comment>
<name>A0ABS5KZ18_9ACTN</name>
<sequence length="1129" mass="119464">MRSPSLLSGWPDRERRVLGALAVALVVILAVFFAFPGLRSAAWFALAGWMTATMAVGIRARRPPYAHAWYLLAAAGGLLTASNHSDFAYARHGLPDFADWLGLAGYPLALLGLRLVMKHRMVGRDSAGTLDALIVVFAGAYAAWVYLIVPYYQEGGEPWDYRLIAILDPLGDLLLLGMLLRLVISPGARNLALWLLSAGALAQTGADIVESVLRLNSSNWFGTHAGNAVLEFAWLMFAACWVAAALVPSAHDLTRPVRETARDALPTAWSRPPRIGPLVLAALVTPGINAVQLARGDLSTGWAGPVIGLGVYLMVLARVAVMVRSHRQALARESILLGASEGLGVAAGSGQVAAALAEGAAGLFAGRGAAHVVMVAVDSPEGVRVAVAGAVDGGAENVRATVPPALAEPEASRWRKTLTSVCSSAAVYAAAQDEAYRAGAPPDGVQRHEHFHPTNVVHTSDLPPPLAARLGPQEHAGVVPLDGTAGVLVVAAAEEDLAVLGGALEILARQASAALERIALSQEITRRDSEAYFRALVQNTSDTILIVDPELRVRYVSPSAAGLFGDRPLRERPLTEVVGKVYAAEVAVRAAEPTPQPPVRRDWEIYADGGAPHEVEATIADLRAEPTVGGFVLSLHDVTTARGLERTLQRHAYRDPLTDLPNRLAFIRGLEDAVELASPTVAVTVMLLDLDRFREINDFHGREAGDEVLRDVAERIRSRLGPGDVLARTGGDEFAVLAVRRAAEAPRLPTGMPGEDKPFYVGPIAVTTSGAVATCTSGATGASLLADAEMTLHAAKGSGPNSWRGYDPRLRAELARAAARRSGLDRALAEGSFELYYQPIVWLDDGDIGGFEALVRWPQPDGTIIMPDDFIPLAEATGQILPLGRWILRTATEQAARWNEARLAAGVAPVKISVNVSAHQLRDPGFPDEVGKALTDAGLDPAFLMVEATESALIDRAGQALANLRTLTQHGVGVSLDDFGTGYSSLSYLRDLPVSALKIDKAFVDGVPAEPRQTALVKGIIGIAKSLTLMVVAEGVETREQRRALQNMGADLGQGYLYARPMPVREASELMRAGRVKLPREAKTGADSAEAGAEAAGVGDGDAWDDGAESRDAWDDGAESGDAGPEAGK</sequence>
<accession>A0ABS5KZ18</accession>
<feature type="transmembrane region" description="Helical" evidence="2">
    <location>
        <begin position="67"/>
        <end position="85"/>
    </location>
</feature>
<dbReference type="InterPro" id="IPR001633">
    <property type="entry name" value="EAL_dom"/>
</dbReference>
<dbReference type="InterPro" id="IPR043128">
    <property type="entry name" value="Rev_trsase/Diguanyl_cyclase"/>
</dbReference>
<evidence type="ECO:0000259" key="4">
    <source>
        <dbReference type="PROSITE" id="PS50883"/>
    </source>
</evidence>
<keyword evidence="2" id="KW-1133">Transmembrane helix</keyword>
<dbReference type="SMART" id="SM00267">
    <property type="entry name" value="GGDEF"/>
    <property type="match status" value="1"/>
</dbReference>